<proteinExistence type="predicted"/>
<dbReference type="Proteomes" id="UP000610760">
    <property type="component" value="Unassembled WGS sequence"/>
</dbReference>
<protein>
    <submittedName>
        <fullName evidence="1">Phage portal protein</fullName>
    </submittedName>
</protein>
<evidence type="ECO:0000313" key="2">
    <source>
        <dbReference type="Proteomes" id="UP000610760"/>
    </source>
</evidence>
<name>A0A926E284_9FIRM</name>
<gene>
    <name evidence="1" type="ORF">H8710_06265</name>
</gene>
<dbReference type="RefSeq" id="WP_249294581.1">
    <property type="nucleotide sequence ID" value="NZ_JACRSV010000001.1"/>
</dbReference>
<dbReference type="EMBL" id="JACRSV010000001">
    <property type="protein sequence ID" value="MBC8559677.1"/>
    <property type="molecule type" value="Genomic_DNA"/>
</dbReference>
<evidence type="ECO:0000313" key="1">
    <source>
        <dbReference type="EMBL" id="MBC8559677.1"/>
    </source>
</evidence>
<dbReference type="InterPro" id="IPR006428">
    <property type="entry name" value="Portal_SPP1-type"/>
</dbReference>
<dbReference type="NCBIfam" id="TIGR01538">
    <property type="entry name" value="portal_SPP1"/>
    <property type="match status" value="1"/>
</dbReference>
<comment type="caution">
    <text evidence="1">The sequence shown here is derived from an EMBL/GenBank/DDBJ whole genome shotgun (WGS) entry which is preliminary data.</text>
</comment>
<sequence length="461" mass="52582">MFFTETGNETKRLNALIEAGAKELMADDEALADRVREWAFDPRRIQMLDGARYYRGDNDILGRKRLVIGEDGELVEDKSLTNNRIAHSFFRKLVDQKSQYLFGRPFSVSTDDGAYGDILNGIFDQRLRRKIQNLCKEAVVKGIAWLQPYIDHEGIHFQKIPAEEVIPLWEDSEHTVLEAAVRVYTSEGYEGRRKKTFTHVEYWDSDGVRYYLMENGKLSPDPMRADSCHMTIGGKGYNFKKVPFIPFKYNEEEISLIRYVKPLIDDYDLLKSDDSNAIMDTPNSILVVKNYDGQGLGEFRKNLSQYKAVKVTDDGGLDIKSTGLSTDMVEKHLKLDRKDLYEAGRGVDTQSEDLKTASGVALKFLYADLDLDCNGIESEFMGGLSEMVSFVNLWLQLSGQGDFGDKSVRFVLNRDIIINEEQAIDDCMKSEGMLSRQTVLENHPWVTDVEEELRRCGEGNE</sequence>
<accession>A0A926E284</accession>
<organism evidence="1 2">
    <name type="scientific">Fumia xinanensis</name>
    <dbReference type="NCBI Taxonomy" id="2763659"/>
    <lineage>
        <taxon>Bacteria</taxon>
        <taxon>Bacillati</taxon>
        <taxon>Bacillota</taxon>
        <taxon>Clostridia</taxon>
        <taxon>Eubacteriales</taxon>
        <taxon>Oscillospiraceae</taxon>
        <taxon>Fumia</taxon>
    </lineage>
</organism>
<dbReference type="InterPro" id="IPR021145">
    <property type="entry name" value="Portal_protein_SPP1_Gp6-like"/>
</dbReference>
<reference evidence="1" key="1">
    <citation type="submission" date="2020-08" db="EMBL/GenBank/DDBJ databases">
        <title>Genome public.</title>
        <authorList>
            <person name="Liu C."/>
            <person name="Sun Q."/>
        </authorList>
    </citation>
    <scope>NUCLEOTIDE SEQUENCE</scope>
    <source>
        <strain evidence="1">NSJ-33</strain>
    </source>
</reference>
<dbReference type="AlphaFoldDB" id="A0A926E284"/>
<dbReference type="Pfam" id="PF05133">
    <property type="entry name" value="SPP1_portal"/>
    <property type="match status" value="1"/>
</dbReference>
<keyword evidence="2" id="KW-1185">Reference proteome</keyword>